<dbReference type="RefSeq" id="WP_124738302.1">
    <property type="nucleotide sequence ID" value="NZ_CP034086.1"/>
</dbReference>
<evidence type="ECO:0000256" key="2">
    <source>
        <dbReference type="ARBA" id="ARBA00004429"/>
    </source>
</evidence>
<comment type="subcellular location">
    <subcellularLocation>
        <location evidence="2">Cell inner membrane</location>
        <topology evidence="2">Multi-pass membrane protein</topology>
    </subcellularLocation>
</comment>
<dbReference type="CDD" id="cd00082">
    <property type="entry name" value="HisKA"/>
    <property type="match status" value="1"/>
</dbReference>
<dbReference type="GO" id="GO:0000155">
    <property type="term" value="F:phosphorelay sensor kinase activity"/>
    <property type="evidence" value="ECO:0007669"/>
    <property type="project" value="InterPro"/>
</dbReference>
<evidence type="ECO:0000256" key="4">
    <source>
        <dbReference type="ARBA" id="ARBA00022475"/>
    </source>
</evidence>
<feature type="domain" description="HAMP" evidence="17">
    <location>
        <begin position="201"/>
        <end position="252"/>
    </location>
</feature>
<feature type="transmembrane region" description="Helical" evidence="15">
    <location>
        <begin position="179"/>
        <end position="200"/>
    </location>
</feature>
<dbReference type="InterPro" id="IPR050980">
    <property type="entry name" value="2C_sensor_his_kinase"/>
</dbReference>
<keyword evidence="9" id="KW-0547">Nucleotide-binding</keyword>
<dbReference type="InterPro" id="IPR036097">
    <property type="entry name" value="HisK_dim/P_sf"/>
</dbReference>
<evidence type="ECO:0000256" key="13">
    <source>
        <dbReference type="ARBA" id="ARBA00023012"/>
    </source>
</evidence>
<evidence type="ECO:0000256" key="11">
    <source>
        <dbReference type="ARBA" id="ARBA00022840"/>
    </source>
</evidence>
<reference evidence="18 19" key="1">
    <citation type="submission" date="2018-11" db="EMBL/GenBank/DDBJ databases">
        <title>Genome squencing of methanotrophic bacteria isolated from alkaline groundwater in Korea.</title>
        <authorList>
            <person name="Nguyen L.N."/>
        </authorList>
    </citation>
    <scope>NUCLEOTIDE SEQUENCE [LARGE SCALE GENOMIC DNA]</scope>
    <source>
        <strain evidence="18 19">GW6</strain>
    </source>
</reference>
<keyword evidence="12 15" id="KW-1133">Transmembrane helix</keyword>
<evidence type="ECO:0000256" key="15">
    <source>
        <dbReference type="SAM" id="Phobius"/>
    </source>
</evidence>
<dbReference type="Gene3D" id="3.30.565.10">
    <property type="entry name" value="Histidine kinase-like ATPase, C-terminal domain"/>
    <property type="match status" value="1"/>
</dbReference>
<organism evidence="18 19">
    <name type="scientific">Methylocystis rosea</name>
    <dbReference type="NCBI Taxonomy" id="173366"/>
    <lineage>
        <taxon>Bacteria</taxon>
        <taxon>Pseudomonadati</taxon>
        <taxon>Pseudomonadota</taxon>
        <taxon>Alphaproteobacteria</taxon>
        <taxon>Hyphomicrobiales</taxon>
        <taxon>Methylocystaceae</taxon>
        <taxon>Methylocystis</taxon>
    </lineage>
</organism>
<dbReference type="EC" id="2.7.13.3" evidence="3"/>
<keyword evidence="13" id="KW-0902">Two-component regulatory system</keyword>
<evidence type="ECO:0000256" key="12">
    <source>
        <dbReference type="ARBA" id="ARBA00022989"/>
    </source>
</evidence>
<dbReference type="GO" id="GO:0005524">
    <property type="term" value="F:ATP binding"/>
    <property type="evidence" value="ECO:0007669"/>
    <property type="project" value="UniProtKB-KW"/>
</dbReference>
<dbReference type="PROSITE" id="PS50885">
    <property type="entry name" value="HAMP"/>
    <property type="match status" value="1"/>
</dbReference>
<evidence type="ECO:0000256" key="1">
    <source>
        <dbReference type="ARBA" id="ARBA00000085"/>
    </source>
</evidence>
<dbReference type="PROSITE" id="PS50109">
    <property type="entry name" value="HIS_KIN"/>
    <property type="match status" value="1"/>
</dbReference>
<dbReference type="Pfam" id="PF02518">
    <property type="entry name" value="HATPase_c"/>
    <property type="match status" value="1"/>
</dbReference>
<dbReference type="InterPro" id="IPR005467">
    <property type="entry name" value="His_kinase_dom"/>
</dbReference>
<dbReference type="Proteomes" id="UP000273982">
    <property type="component" value="Chromosome"/>
</dbReference>
<dbReference type="PANTHER" id="PTHR44936">
    <property type="entry name" value="SENSOR PROTEIN CREC"/>
    <property type="match status" value="1"/>
</dbReference>
<keyword evidence="14 15" id="KW-0472">Membrane</keyword>
<dbReference type="SUPFAM" id="SSF55874">
    <property type="entry name" value="ATPase domain of HSP90 chaperone/DNA topoisomerase II/histidine kinase"/>
    <property type="match status" value="1"/>
</dbReference>
<keyword evidence="8 15" id="KW-0812">Transmembrane</keyword>
<feature type="domain" description="Histidine kinase" evidence="16">
    <location>
        <begin position="260"/>
        <end position="456"/>
    </location>
</feature>
<dbReference type="Gene3D" id="1.10.287.130">
    <property type="match status" value="1"/>
</dbReference>
<dbReference type="PRINTS" id="PR00344">
    <property type="entry name" value="BCTRLSENSOR"/>
</dbReference>
<evidence type="ECO:0000259" key="16">
    <source>
        <dbReference type="PROSITE" id="PS50109"/>
    </source>
</evidence>
<evidence type="ECO:0000313" key="18">
    <source>
        <dbReference type="EMBL" id="AZG76510.1"/>
    </source>
</evidence>
<dbReference type="GO" id="GO:0005886">
    <property type="term" value="C:plasma membrane"/>
    <property type="evidence" value="ECO:0007669"/>
    <property type="project" value="UniProtKB-SubCell"/>
</dbReference>
<proteinExistence type="predicted"/>
<dbReference type="InterPro" id="IPR004358">
    <property type="entry name" value="Sig_transdc_His_kin-like_C"/>
</dbReference>
<comment type="catalytic activity">
    <reaction evidence="1">
        <text>ATP + protein L-histidine = ADP + protein N-phospho-L-histidine.</text>
        <dbReference type="EC" id="2.7.13.3"/>
    </reaction>
</comment>
<dbReference type="SUPFAM" id="SSF47384">
    <property type="entry name" value="Homodimeric domain of signal transducing histidine kinase"/>
    <property type="match status" value="1"/>
</dbReference>
<evidence type="ECO:0000256" key="7">
    <source>
        <dbReference type="ARBA" id="ARBA00022679"/>
    </source>
</evidence>
<keyword evidence="4" id="KW-1003">Cell membrane</keyword>
<dbReference type="KEGG" id="mros:EHO51_07080"/>
<evidence type="ECO:0000313" key="19">
    <source>
        <dbReference type="Proteomes" id="UP000273982"/>
    </source>
</evidence>
<evidence type="ECO:0000256" key="6">
    <source>
        <dbReference type="ARBA" id="ARBA00022553"/>
    </source>
</evidence>
<keyword evidence="11" id="KW-0067">ATP-binding</keyword>
<dbReference type="InterPro" id="IPR036890">
    <property type="entry name" value="HATPase_C_sf"/>
</dbReference>
<evidence type="ECO:0000259" key="17">
    <source>
        <dbReference type="PROSITE" id="PS50885"/>
    </source>
</evidence>
<dbReference type="InterPro" id="IPR003594">
    <property type="entry name" value="HATPase_dom"/>
</dbReference>
<dbReference type="EMBL" id="CP034086">
    <property type="protein sequence ID" value="AZG76510.1"/>
    <property type="molecule type" value="Genomic_DNA"/>
</dbReference>
<evidence type="ECO:0000256" key="9">
    <source>
        <dbReference type="ARBA" id="ARBA00022741"/>
    </source>
</evidence>
<evidence type="ECO:0000256" key="14">
    <source>
        <dbReference type="ARBA" id="ARBA00023136"/>
    </source>
</evidence>
<gene>
    <name evidence="18" type="ORF">EHO51_07080</name>
</gene>
<keyword evidence="6" id="KW-0597">Phosphoprotein</keyword>
<feature type="transmembrane region" description="Helical" evidence="15">
    <location>
        <begin position="31"/>
        <end position="55"/>
    </location>
</feature>
<keyword evidence="5" id="KW-0997">Cell inner membrane</keyword>
<dbReference type="InterPro" id="IPR003661">
    <property type="entry name" value="HisK_dim/P_dom"/>
</dbReference>
<dbReference type="Pfam" id="PF00512">
    <property type="entry name" value="HisKA"/>
    <property type="match status" value="1"/>
</dbReference>
<dbReference type="PANTHER" id="PTHR44936:SF5">
    <property type="entry name" value="SENSOR HISTIDINE KINASE ENVZ"/>
    <property type="match status" value="1"/>
</dbReference>
<evidence type="ECO:0000256" key="8">
    <source>
        <dbReference type="ARBA" id="ARBA00022692"/>
    </source>
</evidence>
<evidence type="ECO:0000256" key="10">
    <source>
        <dbReference type="ARBA" id="ARBA00022777"/>
    </source>
</evidence>
<dbReference type="AlphaFoldDB" id="A0A3G8M5Y2"/>
<dbReference type="SMART" id="SM00388">
    <property type="entry name" value="HisKA"/>
    <property type="match status" value="1"/>
</dbReference>
<dbReference type="SMART" id="SM00387">
    <property type="entry name" value="HATPase_c"/>
    <property type="match status" value="1"/>
</dbReference>
<name>A0A3G8M5Y2_9HYPH</name>
<protein>
    <recommendedName>
        <fullName evidence="3">histidine kinase</fullName>
        <ecNumber evidence="3">2.7.13.3</ecNumber>
    </recommendedName>
</protein>
<evidence type="ECO:0000256" key="3">
    <source>
        <dbReference type="ARBA" id="ARBA00012438"/>
    </source>
</evidence>
<keyword evidence="10" id="KW-0418">Kinase</keyword>
<evidence type="ECO:0000256" key="5">
    <source>
        <dbReference type="ARBA" id="ARBA00022519"/>
    </source>
</evidence>
<dbReference type="InterPro" id="IPR003660">
    <property type="entry name" value="HAMP_dom"/>
</dbReference>
<sequence length="456" mass="50869">MTVVLPEVLAAPRNLWRRFANWLHDRMPKGLYARALLIVILPVVLLQSAVAYVFMERHWEVVTYRLSAGVARQVAALVDIYQTFPDDPDHSQLRRIAAFDLNMEIAVLPKQDLPGPAPKSSLFSLLDKALTKELTRKLKEPFWINTALPGSLIEIRVALNDATLRMLATRTHAYASNSYIFFMWMAIASVIILAIATSFLRNQIRPILRLARAAEEFGKGRNVVFSPRGAREVRQAGAAFLDMKRRFERAIEQRTTMLNGVSHDLRTIITRFKLSLALMRDSHEAAEMRKDVDEMERMVEAYLAFARGDGDEKSSPTDLAAILDELRADTVKRGLAASVKIEGDPNIVARPAAIKRLLANLVGNAQRYGKRIELSAINDGAMMTVHIDDDGPGIPVERREDAFRPFYRLDESRNQNDGNSGLGLAIARDIARGHGGDITLDRSPLGGLRATASLPL</sequence>
<accession>A0A3G8M5Y2</accession>
<keyword evidence="7" id="KW-0808">Transferase</keyword>